<dbReference type="GO" id="GO:0009536">
    <property type="term" value="C:plastid"/>
    <property type="evidence" value="ECO:0007669"/>
    <property type="project" value="UniProtKB-SubCell"/>
</dbReference>
<dbReference type="Gene3D" id="3.40.50.720">
    <property type="entry name" value="NAD(P)-binding Rossmann-like Domain"/>
    <property type="match status" value="1"/>
</dbReference>
<dbReference type="InterPro" id="IPR036291">
    <property type="entry name" value="NAD(P)-bd_dom_sf"/>
</dbReference>
<evidence type="ECO:0000256" key="1">
    <source>
        <dbReference type="ARBA" id="ARBA00004474"/>
    </source>
</evidence>
<keyword evidence="9" id="KW-1185">Reference proteome</keyword>
<dbReference type="GO" id="GO:0015979">
    <property type="term" value="P:photosynthesis"/>
    <property type="evidence" value="ECO:0007669"/>
    <property type="project" value="UniProtKB-KW"/>
</dbReference>
<comment type="caution">
    <text evidence="8">The sequence shown here is derived from an EMBL/GenBank/DDBJ whole genome shotgun (WGS) entry which is preliminary data.</text>
</comment>
<reference evidence="8" key="2">
    <citation type="journal article" date="2024" name="Plant">
        <title>Genomic evolution and insights into agronomic trait innovations of Sesamum species.</title>
        <authorList>
            <person name="Miao H."/>
            <person name="Wang L."/>
            <person name="Qu L."/>
            <person name="Liu H."/>
            <person name="Sun Y."/>
            <person name="Le M."/>
            <person name="Wang Q."/>
            <person name="Wei S."/>
            <person name="Zheng Y."/>
            <person name="Lin W."/>
            <person name="Duan Y."/>
            <person name="Cao H."/>
            <person name="Xiong S."/>
            <person name="Wang X."/>
            <person name="Wei L."/>
            <person name="Li C."/>
            <person name="Ma Q."/>
            <person name="Ju M."/>
            <person name="Zhao R."/>
            <person name="Li G."/>
            <person name="Mu C."/>
            <person name="Tian Q."/>
            <person name="Mei H."/>
            <person name="Zhang T."/>
            <person name="Gao T."/>
            <person name="Zhang H."/>
        </authorList>
    </citation>
    <scope>NUCLEOTIDE SEQUENCE</scope>
    <source>
        <strain evidence="8">K16</strain>
    </source>
</reference>
<dbReference type="SMART" id="SM00978">
    <property type="entry name" value="Tim44"/>
    <property type="match status" value="1"/>
</dbReference>
<dbReference type="SUPFAM" id="SSF54427">
    <property type="entry name" value="NTF2-like"/>
    <property type="match status" value="1"/>
</dbReference>
<feature type="coiled-coil region" evidence="5">
    <location>
        <begin position="59"/>
        <end position="133"/>
    </location>
</feature>
<dbReference type="GO" id="GO:0009523">
    <property type="term" value="C:photosystem II"/>
    <property type="evidence" value="ECO:0007669"/>
    <property type="project" value="UniProtKB-KW"/>
</dbReference>
<feature type="compositionally biased region" description="Polar residues" evidence="6">
    <location>
        <begin position="146"/>
        <end position="160"/>
    </location>
</feature>
<dbReference type="InterPro" id="IPR007379">
    <property type="entry name" value="Tim44-like_dom"/>
</dbReference>
<gene>
    <name evidence="8" type="ORF">Sango_0873600</name>
</gene>
<evidence type="ECO:0000256" key="4">
    <source>
        <dbReference type="ARBA" id="ARBA00023276"/>
    </source>
</evidence>
<feature type="domain" description="Tim44-like" evidence="7">
    <location>
        <begin position="335"/>
        <end position="485"/>
    </location>
</feature>
<keyword evidence="2" id="KW-0602">Photosynthesis</keyword>
<evidence type="ECO:0000313" key="9">
    <source>
        <dbReference type="Proteomes" id="UP001289374"/>
    </source>
</evidence>
<evidence type="ECO:0000313" key="8">
    <source>
        <dbReference type="EMBL" id="KAK4401329.1"/>
    </source>
</evidence>
<sequence length="871" mass="97906">MASRKLARDLFLSKHLLFRHQLLISQQVSSRRTRIPAVPPNGYSFRREFGVFNEFSKKIKGEVERNQDFQQSIKEIKEKAEGLKGVKDDLKVRTKQTTEQLYKHVDGVWTEAEAKAKKVYADVEEKISAAKEEVKESFGVGKQEPTGHNGTSASHNTNGEDGSKTASGEEKQQGQQQSESSDNAQRLFSKVKFGASSISPKVSSAFHKLKEAKPVDLVKKGIDIVKEELKGNPNRRKHLEYDASSATSPNIERSSQTDIVVLPSKQSPWSKKWEAFKNKMRGHPVFKRVSGFSEPVIGRSQEIAEDMRERWETSDHPVVHKIQDISETVLGESDAAMSFKEIRRRDPTFSLPEFVAEVQEVVKPVLNQKGDIEVLKKYCSSHVIERCKAEHKAFESQGIFFDNKILHISEVEVRETKMMGDTPIIIIAFQTQQVYCVRDRLGSITEGGQDTIHTVYYAWAMQQLDPEEVGEGAPYSIWKLREMQQLGLRSWEMEALMLTSDKESTELEVYIDIDHFFVGFSFGSRQKGANAATITCNAQPAPAAVNLAPGTPVRPTSILVVGATGTLGRQIVRRALDEGYDVRCLVRPRPAPADFLRDWGATVVNADLSKPETIPATLVGVHTVIDCATGRPEEPIKTVDWEGKVALIQCAKAMGIQKFVFFSIHNCDKHPEVPLMEIKYCTEKFLRDAGLNHIVIRLCGFMQGLIGQYAVPILEEKSVWGTDAPTRIAYMDTQDIARLTFIALRNENINGKLLTFAGPRAWTTQEVITLCERLAGQDANVTTVPVSVLRFTRQLTRLFEWTSDVADRLAFSEVLTSDTVFSVPMAETYNLLGVDAKDISSLEKYLQDYFTNILKKLKDIKAQSKQTDIYF</sequence>
<dbReference type="Pfam" id="PF04280">
    <property type="entry name" value="Tim44"/>
    <property type="match status" value="1"/>
</dbReference>
<dbReference type="PANTHER" id="PTHR47128">
    <property type="match status" value="1"/>
</dbReference>
<evidence type="ECO:0000256" key="5">
    <source>
        <dbReference type="SAM" id="Coils"/>
    </source>
</evidence>
<dbReference type="EMBL" id="JACGWL010000005">
    <property type="protein sequence ID" value="KAK4401329.1"/>
    <property type="molecule type" value="Genomic_DNA"/>
</dbReference>
<dbReference type="InterPro" id="IPR008030">
    <property type="entry name" value="NmrA-like"/>
</dbReference>
<dbReference type="FunFam" id="3.40.50.720:FF:000324">
    <property type="entry name" value="uncharacterized protein ycf39 isoform X1"/>
    <property type="match status" value="1"/>
</dbReference>
<dbReference type="Gene3D" id="3.10.450.240">
    <property type="match status" value="1"/>
</dbReference>
<dbReference type="PANTHER" id="PTHR47128:SF2">
    <property type="entry name" value="PROTEIN HIGH CHLOROPHYLL FLUORESCENCE PHENOTYPE 244, CHLOROPLASTIC"/>
    <property type="match status" value="1"/>
</dbReference>
<evidence type="ECO:0000256" key="6">
    <source>
        <dbReference type="SAM" id="MobiDB-lite"/>
    </source>
</evidence>
<name>A0AAE2BXF3_9LAMI</name>
<proteinExistence type="predicted"/>
<evidence type="ECO:0000256" key="2">
    <source>
        <dbReference type="ARBA" id="ARBA00022531"/>
    </source>
</evidence>
<feature type="compositionally biased region" description="Basic and acidic residues" evidence="6">
    <location>
        <begin position="161"/>
        <end position="172"/>
    </location>
</feature>
<accession>A0AAE2BXF3</accession>
<keyword evidence="4" id="KW-0604">Photosystem II</keyword>
<protein>
    <submittedName>
        <fullName evidence="8">Protein high chlorophyll fluorescence phenotype, chloroplastic</fullName>
    </submittedName>
</protein>
<keyword evidence="3" id="KW-0934">Plastid</keyword>
<dbReference type="Proteomes" id="UP001289374">
    <property type="component" value="Unassembled WGS sequence"/>
</dbReference>
<keyword evidence="5" id="KW-0175">Coiled coil</keyword>
<dbReference type="AlphaFoldDB" id="A0AAE2BXF3"/>
<dbReference type="InterPro" id="IPR032710">
    <property type="entry name" value="NTF2-like_dom_sf"/>
</dbReference>
<dbReference type="CDD" id="cd05243">
    <property type="entry name" value="SDR_a5"/>
    <property type="match status" value="1"/>
</dbReference>
<feature type="region of interest" description="Disordered" evidence="6">
    <location>
        <begin position="134"/>
        <end position="183"/>
    </location>
</feature>
<organism evidence="8 9">
    <name type="scientific">Sesamum angolense</name>
    <dbReference type="NCBI Taxonomy" id="2727404"/>
    <lineage>
        <taxon>Eukaryota</taxon>
        <taxon>Viridiplantae</taxon>
        <taxon>Streptophyta</taxon>
        <taxon>Embryophyta</taxon>
        <taxon>Tracheophyta</taxon>
        <taxon>Spermatophyta</taxon>
        <taxon>Magnoliopsida</taxon>
        <taxon>eudicotyledons</taxon>
        <taxon>Gunneridae</taxon>
        <taxon>Pentapetalae</taxon>
        <taxon>asterids</taxon>
        <taxon>lamiids</taxon>
        <taxon>Lamiales</taxon>
        <taxon>Pedaliaceae</taxon>
        <taxon>Sesamum</taxon>
    </lineage>
</organism>
<dbReference type="SUPFAM" id="SSF51735">
    <property type="entry name" value="NAD(P)-binding Rossmann-fold domains"/>
    <property type="match status" value="1"/>
</dbReference>
<dbReference type="InterPro" id="IPR044256">
    <property type="entry name" value="HCF244-like"/>
</dbReference>
<evidence type="ECO:0000256" key="3">
    <source>
        <dbReference type="ARBA" id="ARBA00022640"/>
    </source>
</evidence>
<comment type="subcellular location">
    <subcellularLocation>
        <location evidence="1">Plastid</location>
    </subcellularLocation>
</comment>
<dbReference type="Pfam" id="PF05368">
    <property type="entry name" value="NmrA"/>
    <property type="match status" value="1"/>
</dbReference>
<evidence type="ECO:0000259" key="7">
    <source>
        <dbReference type="SMART" id="SM00978"/>
    </source>
</evidence>
<reference evidence="8" key="1">
    <citation type="submission" date="2020-06" db="EMBL/GenBank/DDBJ databases">
        <authorList>
            <person name="Li T."/>
            <person name="Hu X."/>
            <person name="Zhang T."/>
            <person name="Song X."/>
            <person name="Zhang H."/>
            <person name="Dai N."/>
            <person name="Sheng W."/>
            <person name="Hou X."/>
            <person name="Wei L."/>
        </authorList>
    </citation>
    <scope>NUCLEOTIDE SEQUENCE</scope>
    <source>
        <strain evidence="8">K16</strain>
        <tissue evidence="8">Leaf</tissue>
    </source>
</reference>